<proteinExistence type="predicted"/>
<evidence type="ECO:0000313" key="3">
    <source>
        <dbReference type="EMBL" id="KAA2213674.1"/>
    </source>
</evidence>
<comment type="caution">
    <text evidence="3">The sequence shown here is derived from an EMBL/GenBank/DDBJ whole genome shotgun (WGS) entry which is preliminary data.</text>
</comment>
<dbReference type="AlphaFoldDB" id="A0A5B2THU5"/>
<evidence type="ECO:0000256" key="1">
    <source>
        <dbReference type="SAM" id="MobiDB-lite"/>
    </source>
</evidence>
<organism evidence="3 4">
    <name type="scientific">Teichococcus oryzae</name>
    <dbReference type="NCBI Taxonomy" id="1608942"/>
    <lineage>
        <taxon>Bacteria</taxon>
        <taxon>Pseudomonadati</taxon>
        <taxon>Pseudomonadota</taxon>
        <taxon>Alphaproteobacteria</taxon>
        <taxon>Acetobacterales</taxon>
        <taxon>Roseomonadaceae</taxon>
        <taxon>Roseomonas</taxon>
    </lineage>
</organism>
<keyword evidence="2" id="KW-0732">Signal</keyword>
<feature type="signal peptide" evidence="2">
    <location>
        <begin position="1"/>
        <end position="26"/>
    </location>
</feature>
<dbReference type="RefSeq" id="WP_149811331.1">
    <property type="nucleotide sequence ID" value="NZ_VUKA01000002.1"/>
</dbReference>
<evidence type="ECO:0000256" key="2">
    <source>
        <dbReference type="SAM" id="SignalP"/>
    </source>
</evidence>
<keyword evidence="4" id="KW-1185">Reference proteome</keyword>
<gene>
    <name evidence="3" type="ORF">F0Q34_06275</name>
</gene>
<feature type="compositionally biased region" description="Pro residues" evidence="1">
    <location>
        <begin position="56"/>
        <end position="67"/>
    </location>
</feature>
<reference evidence="3 4" key="1">
    <citation type="journal article" date="2015" name="Int. J. Syst. Evol. Microbiol.">
        <title>Roseomonas oryzae sp. nov., isolated from paddy rhizosphere soil.</title>
        <authorList>
            <person name="Ramaprasad E.V."/>
            <person name="Sasikala Ch."/>
            <person name="Ramana Ch.V."/>
        </authorList>
    </citation>
    <scope>NUCLEOTIDE SEQUENCE [LARGE SCALE GENOMIC DNA]</scope>
    <source>
        <strain evidence="3 4">KCTC 42542</strain>
    </source>
</reference>
<feature type="region of interest" description="Disordered" evidence="1">
    <location>
        <begin position="34"/>
        <end position="93"/>
    </location>
</feature>
<evidence type="ECO:0000313" key="4">
    <source>
        <dbReference type="Proteomes" id="UP000322110"/>
    </source>
</evidence>
<sequence length="112" mass="11180">MSRSGLLAAALLGTGLTLGTAPVALAQPMDRMAPAAPSMAQPPMQPISPPVARGTMPPPGAPAPVPGTPMRAPDNPFSNLQLPRQSGVGDGAYNGGGVVLEHAPDGSLRLAR</sequence>
<name>A0A5B2THU5_9PROT</name>
<feature type="chain" id="PRO_5022750890" evidence="2">
    <location>
        <begin position="27"/>
        <end position="112"/>
    </location>
</feature>
<dbReference type="Proteomes" id="UP000322110">
    <property type="component" value="Unassembled WGS sequence"/>
</dbReference>
<protein>
    <submittedName>
        <fullName evidence="3">Uncharacterized protein</fullName>
    </submittedName>
</protein>
<dbReference type="EMBL" id="VUKA01000002">
    <property type="protein sequence ID" value="KAA2213674.1"/>
    <property type="molecule type" value="Genomic_DNA"/>
</dbReference>
<accession>A0A5B2THU5</accession>